<keyword evidence="2" id="KW-0479">Metal-binding</keyword>
<evidence type="ECO:0000256" key="7">
    <source>
        <dbReference type="SAM" id="Phobius"/>
    </source>
</evidence>
<reference evidence="10" key="1">
    <citation type="submission" date="2018-04" db="EMBL/GenBank/DDBJ databases">
        <authorList>
            <person name="Cornet L."/>
        </authorList>
    </citation>
    <scope>NUCLEOTIDE SEQUENCE [LARGE SCALE GENOMIC DNA]</scope>
</reference>
<dbReference type="GO" id="GO:0046872">
    <property type="term" value="F:metal ion binding"/>
    <property type="evidence" value="ECO:0007669"/>
    <property type="project" value="UniProtKB-KW"/>
</dbReference>
<accession>A0A2W4ZEC1</accession>
<feature type="domain" description="Rieske" evidence="8">
    <location>
        <begin position="71"/>
        <end position="167"/>
    </location>
</feature>
<dbReference type="Proteomes" id="UP000249794">
    <property type="component" value="Unassembled WGS sequence"/>
</dbReference>
<dbReference type="InterPro" id="IPR014349">
    <property type="entry name" value="Rieske_Fe-S_prot"/>
</dbReference>
<keyword evidence="7" id="KW-1133">Transmembrane helix</keyword>
<dbReference type="GO" id="GO:0051537">
    <property type="term" value="F:2 iron, 2 sulfur cluster binding"/>
    <property type="evidence" value="ECO:0007669"/>
    <property type="project" value="UniProtKB-KW"/>
</dbReference>
<evidence type="ECO:0000256" key="2">
    <source>
        <dbReference type="ARBA" id="ARBA00022723"/>
    </source>
</evidence>
<gene>
    <name evidence="9" type="ORF">DCF15_08430</name>
</gene>
<keyword evidence="7" id="KW-0472">Membrane</keyword>
<keyword evidence="4" id="KW-0411">Iron-sulfur</keyword>
<dbReference type="Pfam" id="PF00355">
    <property type="entry name" value="Rieske"/>
    <property type="match status" value="1"/>
</dbReference>
<dbReference type="PANTHER" id="PTHR10134">
    <property type="entry name" value="CYTOCHROME B-C1 COMPLEX SUBUNIT RIESKE, MITOCHONDRIAL"/>
    <property type="match status" value="1"/>
</dbReference>
<organism evidence="9 10">
    <name type="scientific">Phormidesmis priestleyi</name>
    <dbReference type="NCBI Taxonomy" id="268141"/>
    <lineage>
        <taxon>Bacteria</taxon>
        <taxon>Bacillati</taxon>
        <taxon>Cyanobacteriota</taxon>
        <taxon>Cyanophyceae</taxon>
        <taxon>Leptolyngbyales</taxon>
        <taxon>Leptolyngbyaceae</taxon>
        <taxon>Phormidesmis</taxon>
    </lineage>
</organism>
<dbReference type="InterPro" id="IPR006311">
    <property type="entry name" value="TAT_signal"/>
</dbReference>
<keyword evidence="5" id="KW-1015">Disulfide bond</keyword>
<keyword evidence="3" id="KW-0408">Iron</keyword>
<dbReference type="PRINTS" id="PR00162">
    <property type="entry name" value="RIESKE"/>
</dbReference>
<dbReference type="EMBL" id="QBMP01000068">
    <property type="protein sequence ID" value="PZO56535.1"/>
    <property type="molecule type" value="Genomic_DNA"/>
</dbReference>
<evidence type="ECO:0000256" key="1">
    <source>
        <dbReference type="ARBA" id="ARBA00022714"/>
    </source>
</evidence>
<proteinExistence type="predicted"/>
<comment type="cofactor">
    <cofactor evidence="6">
        <name>[2Fe-2S] cluster</name>
        <dbReference type="ChEBI" id="CHEBI:190135"/>
    </cofactor>
</comment>
<dbReference type="InterPro" id="IPR005805">
    <property type="entry name" value="Rieske_Fe-S_prot_C"/>
</dbReference>
<sequence length="178" mass="19651">MASPRNSRRLFLRYFIGGGVSSVAIAWLWPLKGQARPVNMDDFCLKYPYNSRCENYLPGVAATDEADVPYLATALLAKTTAGDRILAKGLSRESYLVIETGPKIATYAISAVCKHLGCTVNWDKEQNAFICPCHGSQYDDLGRVTQGPARQSLDLKVVVVKNDEVRLVDREPAENIRG</sequence>
<evidence type="ECO:0000259" key="8">
    <source>
        <dbReference type="PROSITE" id="PS51296"/>
    </source>
</evidence>
<feature type="transmembrane region" description="Helical" evidence="7">
    <location>
        <begin position="12"/>
        <end position="30"/>
    </location>
</feature>
<keyword evidence="1" id="KW-0001">2Fe-2S</keyword>
<dbReference type="GO" id="GO:0004497">
    <property type="term" value="F:monooxygenase activity"/>
    <property type="evidence" value="ECO:0007669"/>
    <property type="project" value="UniProtKB-ARBA"/>
</dbReference>
<dbReference type="PROSITE" id="PS51296">
    <property type="entry name" value="RIESKE"/>
    <property type="match status" value="1"/>
</dbReference>
<dbReference type="InterPro" id="IPR017941">
    <property type="entry name" value="Rieske_2Fe-2S"/>
</dbReference>
<evidence type="ECO:0000256" key="5">
    <source>
        <dbReference type="ARBA" id="ARBA00023157"/>
    </source>
</evidence>
<dbReference type="InterPro" id="IPR036922">
    <property type="entry name" value="Rieske_2Fe-2S_sf"/>
</dbReference>
<dbReference type="AlphaFoldDB" id="A0A2W4ZEC1"/>
<protein>
    <submittedName>
        <fullName evidence="9">(2Fe-2S)-binding protein</fullName>
    </submittedName>
</protein>
<dbReference type="SUPFAM" id="SSF50022">
    <property type="entry name" value="ISP domain"/>
    <property type="match status" value="1"/>
</dbReference>
<keyword evidence="7" id="KW-0812">Transmembrane</keyword>
<dbReference type="GO" id="GO:0016020">
    <property type="term" value="C:membrane"/>
    <property type="evidence" value="ECO:0007669"/>
    <property type="project" value="InterPro"/>
</dbReference>
<dbReference type="GO" id="GO:0016705">
    <property type="term" value="F:oxidoreductase activity, acting on paired donors, with incorporation or reduction of molecular oxygen"/>
    <property type="evidence" value="ECO:0007669"/>
    <property type="project" value="UniProtKB-ARBA"/>
</dbReference>
<comment type="caution">
    <text evidence="9">The sequence shown here is derived from an EMBL/GenBank/DDBJ whole genome shotgun (WGS) entry which is preliminary data.</text>
</comment>
<dbReference type="Gene3D" id="2.102.10.10">
    <property type="entry name" value="Rieske [2Fe-2S] iron-sulphur domain"/>
    <property type="match status" value="1"/>
</dbReference>
<evidence type="ECO:0000313" key="9">
    <source>
        <dbReference type="EMBL" id="PZO56535.1"/>
    </source>
</evidence>
<name>A0A2W4ZEC1_9CYAN</name>
<evidence type="ECO:0000313" key="10">
    <source>
        <dbReference type="Proteomes" id="UP000249794"/>
    </source>
</evidence>
<evidence type="ECO:0000256" key="4">
    <source>
        <dbReference type="ARBA" id="ARBA00023014"/>
    </source>
</evidence>
<reference evidence="9 10" key="2">
    <citation type="submission" date="2018-06" db="EMBL/GenBank/DDBJ databases">
        <title>Metagenomic assembly of (sub)arctic Cyanobacteria and their associated microbiome from non-axenic cultures.</title>
        <authorList>
            <person name="Baurain D."/>
        </authorList>
    </citation>
    <scope>NUCLEOTIDE SEQUENCE [LARGE SCALE GENOMIC DNA]</scope>
    <source>
        <strain evidence="9">ULC027bin1</strain>
    </source>
</reference>
<dbReference type="PROSITE" id="PS51318">
    <property type="entry name" value="TAT"/>
    <property type="match status" value="1"/>
</dbReference>
<evidence type="ECO:0000256" key="6">
    <source>
        <dbReference type="ARBA" id="ARBA00034078"/>
    </source>
</evidence>
<evidence type="ECO:0000256" key="3">
    <source>
        <dbReference type="ARBA" id="ARBA00023004"/>
    </source>
</evidence>